<evidence type="ECO:0000256" key="4">
    <source>
        <dbReference type="ARBA" id="ARBA00023136"/>
    </source>
</evidence>
<dbReference type="PROSITE" id="PS50262">
    <property type="entry name" value="G_PROTEIN_RECEP_F1_2"/>
    <property type="match status" value="1"/>
</dbReference>
<accession>A0A430QSE6</accession>
<feature type="transmembrane region" description="Helical" evidence="6">
    <location>
        <begin position="212"/>
        <end position="232"/>
    </location>
</feature>
<feature type="domain" description="G-protein coupled receptors family 1 profile" evidence="7">
    <location>
        <begin position="89"/>
        <end position="405"/>
    </location>
</feature>
<dbReference type="Gene3D" id="1.20.1070.10">
    <property type="entry name" value="Rhodopsin 7-helix transmembrane proteins"/>
    <property type="match status" value="1"/>
</dbReference>
<comment type="caution">
    <text evidence="8">The sequence shown here is derived from an EMBL/GenBank/DDBJ whole genome shotgun (WGS) entry which is preliminary data.</text>
</comment>
<sequence>MSYTNETNLQFSFTFYYYVHYLGDCENIDNPNKYGKPLSLPEKWQQIPILCLTFIAFIVNIISLFIFVFGEYAINRLTRHNEMKTRTISSTLSKNKFITKKHNRSRSSFLTSLIILTIFEVIFNLFAFLFKLIEIFSPYFIHQQITLNFYNHHIPPDIKIIIIPVLHNIIMFIADIGLMCRNWCICLITIARAEVVIWPLGSKSWQCILRKPYKFIFIFMIFFIISIIISAFKHIDYIGLLCYDKRTQKYGLWSEEYYWSYDGFLKYMSFIVLPYQAVIPWFIITLFTILILFRLKPWKNDKNLILFTNNTKSLEDIPDIQKSEPQQQQCCIQQDALKKRQQGQIKATRIVLVVAILFGLFECMHFIVSICQTTKLITNNSINRILETIGNTFIATDSICNFFIFISMMLYFRQLFARIFLCKEINQNMNTTTTTTLTTTTNNNSNNNNSTVPQKNTSYTSVNQTYMTNVNDMNKLNSERP</sequence>
<evidence type="ECO:0000256" key="6">
    <source>
        <dbReference type="SAM" id="Phobius"/>
    </source>
</evidence>
<reference evidence="8 9" key="1">
    <citation type="journal article" date="2019" name="PLoS Pathog.">
        <title>Genome sequence of the bovine parasite Schistosoma bovis Tanzania.</title>
        <authorList>
            <person name="Oey H."/>
            <person name="Zakrzewski M."/>
            <person name="Gobert G."/>
            <person name="Gravermann K."/>
            <person name="Stoye J."/>
            <person name="Jones M."/>
            <person name="Mcmanus D."/>
            <person name="Krause L."/>
        </authorList>
    </citation>
    <scope>NUCLEOTIDE SEQUENCE [LARGE SCALE GENOMIC DNA]</scope>
    <source>
        <strain evidence="8 9">TAN1997</strain>
    </source>
</reference>
<feature type="transmembrane region" description="Helical" evidence="6">
    <location>
        <begin position="388"/>
        <end position="412"/>
    </location>
</feature>
<evidence type="ECO:0000259" key="7">
    <source>
        <dbReference type="PROSITE" id="PS50262"/>
    </source>
</evidence>
<keyword evidence="2 6" id="KW-0812">Transmembrane</keyword>
<evidence type="ECO:0000256" key="1">
    <source>
        <dbReference type="ARBA" id="ARBA00004370"/>
    </source>
</evidence>
<organism evidence="8 9">
    <name type="scientific">Schistosoma bovis</name>
    <name type="common">Blood fluke</name>
    <dbReference type="NCBI Taxonomy" id="6184"/>
    <lineage>
        <taxon>Eukaryota</taxon>
        <taxon>Metazoa</taxon>
        <taxon>Spiralia</taxon>
        <taxon>Lophotrochozoa</taxon>
        <taxon>Platyhelminthes</taxon>
        <taxon>Trematoda</taxon>
        <taxon>Digenea</taxon>
        <taxon>Strigeidida</taxon>
        <taxon>Schistosomatoidea</taxon>
        <taxon>Schistosomatidae</taxon>
        <taxon>Schistosoma</taxon>
    </lineage>
</organism>
<evidence type="ECO:0000256" key="5">
    <source>
        <dbReference type="SAM" id="MobiDB-lite"/>
    </source>
</evidence>
<feature type="transmembrane region" description="Helical" evidence="6">
    <location>
        <begin position="169"/>
        <end position="191"/>
    </location>
</feature>
<dbReference type="Proteomes" id="UP000290809">
    <property type="component" value="Unassembled WGS sequence"/>
</dbReference>
<feature type="compositionally biased region" description="Low complexity" evidence="5">
    <location>
        <begin position="436"/>
        <end position="451"/>
    </location>
</feature>
<feature type="transmembrane region" description="Helical" evidence="6">
    <location>
        <begin position="267"/>
        <end position="293"/>
    </location>
</feature>
<feature type="transmembrane region" description="Helical" evidence="6">
    <location>
        <begin position="47"/>
        <end position="74"/>
    </location>
</feature>
<dbReference type="EMBL" id="QMKO01001436">
    <property type="protein sequence ID" value="RTG90631.1"/>
    <property type="molecule type" value="Genomic_DNA"/>
</dbReference>
<comment type="subcellular location">
    <subcellularLocation>
        <location evidence="1">Membrane</location>
    </subcellularLocation>
</comment>
<dbReference type="GO" id="GO:0016020">
    <property type="term" value="C:membrane"/>
    <property type="evidence" value="ECO:0007669"/>
    <property type="project" value="UniProtKB-SubCell"/>
</dbReference>
<name>A0A430QSE6_SCHBO</name>
<gene>
    <name evidence="8" type="ORF">DC041_0002109</name>
</gene>
<keyword evidence="3 6" id="KW-1133">Transmembrane helix</keyword>
<feature type="region of interest" description="Disordered" evidence="5">
    <location>
        <begin position="436"/>
        <end position="457"/>
    </location>
</feature>
<evidence type="ECO:0000313" key="8">
    <source>
        <dbReference type="EMBL" id="RTG90631.1"/>
    </source>
</evidence>
<dbReference type="PANTHER" id="PTHR46641:SF18">
    <property type="entry name" value="G-PROTEIN COUPLED RECEPTORS FAMILY 1 PROFILE DOMAIN-CONTAINING PROTEIN"/>
    <property type="match status" value="1"/>
</dbReference>
<feature type="transmembrane region" description="Helical" evidence="6">
    <location>
        <begin position="347"/>
        <end position="368"/>
    </location>
</feature>
<evidence type="ECO:0000256" key="2">
    <source>
        <dbReference type="ARBA" id="ARBA00022692"/>
    </source>
</evidence>
<dbReference type="AlphaFoldDB" id="A0A430QSE6"/>
<protein>
    <recommendedName>
        <fullName evidence="7">G-protein coupled receptors family 1 profile domain-containing protein</fullName>
    </recommendedName>
</protein>
<dbReference type="InterPro" id="IPR052954">
    <property type="entry name" value="GPCR-Ligand_Int"/>
</dbReference>
<keyword evidence="4 6" id="KW-0472">Membrane</keyword>
<keyword evidence="9" id="KW-1185">Reference proteome</keyword>
<feature type="transmembrane region" description="Helical" evidence="6">
    <location>
        <begin position="109"/>
        <end position="130"/>
    </location>
</feature>
<dbReference type="InterPro" id="IPR017452">
    <property type="entry name" value="GPCR_Rhodpsn_7TM"/>
</dbReference>
<proteinExistence type="predicted"/>
<evidence type="ECO:0000313" key="9">
    <source>
        <dbReference type="Proteomes" id="UP000290809"/>
    </source>
</evidence>
<dbReference type="PANTHER" id="PTHR46641">
    <property type="entry name" value="FMRFAMIDE RECEPTOR-RELATED"/>
    <property type="match status" value="1"/>
</dbReference>
<dbReference type="SUPFAM" id="SSF81321">
    <property type="entry name" value="Family A G protein-coupled receptor-like"/>
    <property type="match status" value="1"/>
</dbReference>
<evidence type="ECO:0000256" key="3">
    <source>
        <dbReference type="ARBA" id="ARBA00022989"/>
    </source>
</evidence>